<feature type="region of interest" description="Disordered" evidence="1">
    <location>
        <begin position="374"/>
        <end position="394"/>
    </location>
</feature>
<dbReference type="Proteomes" id="UP000596977">
    <property type="component" value="Unassembled WGS sequence"/>
</dbReference>
<feature type="compositionally biased region" description="Low complexity" evidence="1">
    <location>
        <begin position="563"/>
        <end position="584"/>
    </location>
</feature>
<reference evidence="4 5" key="1">
    <citation type="journal article" date="2014" name="Int. J. Syst. Evol. Microbiol.">
        <title>Complete genome sequence of Corynebacterium casei LMG S-19264T (=DSM 44701T), isolated from a smear-ripened cheese.</title>
        <authorList>
            <consortium name="US DOE Joint Genome Institute (JGI-PGF)"/>
            <person name="Walter F."/>
            <person name="Albersmeier A."/>
            <person name="Kalinowski J."/>
            <person name="Ruckert C."/>
        </authorList>
    </citation>
    <scope>NUCLEOTIDE SEQUENCE [LARGE SCALE GENOMIC DNA]</scope>
    <source>
        <strain evidence="4 5">CGMCC 1.15896</strain>
    </source>
</reference>
<feature type="compositionally biased region" description="Acidic residues" evidence="1">
    <location>
        <begin position="177"/>
        <end position="186"/>
    </location>
</feature>
<proteinExistence type="predicted"/>
<feature type="domain" description="SPOR" evidence="3">
    <location>
        <begin position="668"/>
        <end position="744"/>
    </location>
</feature>
<feature type="compositionally biased region" description="Basic and acidic residues" evidence="1">
    <location>
        <begin position="326"/>
        <end position="342"/>
    </location>
</feature>
<sequence length="746" mass="78265">MDTTKQDQQPDNQDSDDLIAELARLVAQDARNASGGSLAPRRVEPTLDAPATQAEPVVSAGDLEEQASPARPEPSWSPDISGERAPAFEARREPDVEATPGFRDERSVSDAALPDFDFGFAPQPQAYDAGHSRQEPEWDEPEERSPEPQLFASEQQVEAAPHADSTYDPIADLIANAEDDSNEDFEAAPIDEAAYFESESTSAEPEKNSVSADALENWSFDADEITSGRSARPEAAERDPLSEIEALIGQAAHVSSAAGPVGERRVKSSFLSDDQTEWPETTSSPEAAILAAQAAAAAVNSAPAYRPEPAFEPEPAPAPVSPAHAPEPDWRFEPAPEPEHQAQPEPEPVPEPEPLYTPEPAFEAAPLHARAVAEEPGEGDYFEHEDVSEKPRRRSRDGIVGLVVPALLGTLIIAGLGGIYFTFFSGEGDTGEAPVLAADGEPIRIEPEQTTNTTTASQSVVFNELDGNAPTGEEVLVSRDQTNGASGNTISQIISSEDGEIGLANRAVRTVTVRPDGTIVTSEDSMAGGTVLPVDRPDVPAMPDSALANDPIGQAIASAMGAESLSAATPEPAASASDAGGQSATIAVGEEAPTGVGVFDPSSQNTSQNGNAPTPIARPQGLSAQQPAVSQPQTLTPPSTTEVATLQQPAATPAPPPATTASNAPIAAWVQLSSQRSEEVARAGMAELQTRYGSLFNGGELEVSRVDLDDRGIYYRVRLGQPSVAEANSVCNAIRAQGGDCFVLNN</sequence>
<evidence type="ECO:0000256" key="2">
    <source>
        <dbReference type="SAM" id="Phobius"/>
    </source>
</evidence>
<dbReference type="GO" id="GO:0042834">
    <property type="term" value="F:peptidoglycan binding"/>
    <property type="evidence" value="ECO:0007669"/>
    <property type="project" value="InterPro"/>
</dbReference>
<keyword evidence="2" id="KW-1133">Transmembrane helix</keyword>
<name>A0A916REN1_9HYPH</name>
<feature type="region of interest" description="Disordered" evidence="1">
    <location>
        <begin position="521"/>
        <end position="547"/>
    </location>
</feature>
<evidence type="ECO:0000256" key="1">
    <source>
        <dbReference type="SAM" id="MobiDB-lite"/>
    </source>
</evidence>
<evidence type="ECO:0000313" key="4">
    <source>
        <dbReference type="EMBL" id="GGA53340.1"/>
    </source>
</evidence>
<feature type="region of interest" description="Disordered" evidence="1">
    <location>
        <begin position="563"/>
        <end position="661"/>
    </location>
</feature>
<dbReference type="InterPro" id="IPR036680">
    <property type="entry name" value="SPOR-like_sf"/>
</dbReference>
<keyword evidence="5" id="KW-1185">Reference proteome</keyword>
<keyword evidence="2" id="KW-0472">Membrane</keyword>
<feature type="compositionally biased region" description="Basic and acidic residues" evidence="1">
    <location>
        <begin position="381"/>
        <end position="390"/>
    </location>
</feature>
<keyword evidence="2" id="KW-0812">Transmembrane</keyword>
<dbReference type="AlphaFoldDB" id="A0A916REN1"/>
<dbReference type="OrthoDB" id="7338235at2"/>
<feature type="compositionally biased region" description="Low complexity" evidence="1">
    <location>
        <begin position="630"/>
        <end position="641"/>
    </location>
</feature>
<dbReference type="Pfam" id="PF05036">
    <property type="entry name" value="SPOR"/>
    <property type="match status" value="1"/>
</dbReference>
<feature type="region of interest" description="Disordered" evidence="1">
    <location>
        <begin position="253"/>
        <end position="283"/>
    </location>
</feature>
<evidence type="ECO:0000259" key="3">
    <source>
        <dbReference type="Pfam" id="PF05036"/>
    </source>
</evidence>
<protein>
    <recommendedName>
        <fullName evidence="3">SPOR domain-containing protein</fullName>
    </recommendedName>
</protein>
<comment type="caution">
    <text evidence="4">The sequence shown here is derived from an EMBL/GenBank/DDBJ whole genome shotgun (WGS) entry which is preliminary data.</text>
</comment>
<dbReference type="InterPro" id="IPR007730">
    <property type="entry name" value="SPOR-like_dom"/>
</dbReference>
<feature type="compositionally biased region" description="Polar residues" evidence="1">
    <location>
        <begin position="601"/>
        <end position="612"/>
    </location>
</feature>
<feature type="compositionally biased region" description="Pro residues" evidence="1">
    <location>
        <begin position="310"/>
        <end position="320"/>
    </location>
</feature>
<feature type="compositionally biased region" description="Polar residues" evidence="1">
    <location>
        <begin position="198"/>
        <end position="211"/>
    </location>
</feature>
<feature type="region of interest" description="Disordered" evidence="1">
    <location>
        <begin position="301"/>
        <end position="359"/>
    </location>
</feature>
<gene>
    <name evidence="4" type="ORF">GCM10011499_24360</name>
</gene>
<accession>A0A916REN1</accession>
<dbReference type="EMBL" id="BMKB01000003">
    <property type="protein sequence ID" value="GGA53340.1"/>
    <property type="molecule type" value="Genomic_DNA"/>
</dbReference>
<organism evidence="4 5">
    <name type="scientific">Pelagibacterium lentulum</name>
    <dbReference type="NCBI Taxonomy" id="2029865"/>
    <lineage>
        <taxon>Bacteria</taxon>
        <taxon>Pseudomonadati</taxon>
        <taxon>Pseudomonadota</taxon>
        <taxon>Alphaproteobacteria</taxon>
        <taxon>Hyphomicrobiales</taxon>
        <taxon>Devosiaceae</taxon>
        <taxon>Pelagibacterium</taxon>
    </lineage>
</organism>
<feature type="transmembrane region" description="Helical" evidence="2">
    <location>
        <begin position="399"/>
        <end position="423"/>
    </location>
</feature>
<dbReference type="RefSeq" id="WP_127070972.1">
    <property type="nucleotide sequence ID" value="NZ_BMKB01000003.1"/>
</dbReference>
<feature type="compositionally biased region" description="Polar residues" evidence="1">
    <location>
        <begin position="269"/>
        <end position="283"/>
    </location>
</feature>
<feature type="compositionally biased region" description="Pro residues" evidence="1">
    <location>
        <begin position="345"/>
        <end position="357"/>
    </location>
</feature>
<feature type="region of interest" description="Disordered" evidence="1">
    <location>
        <begin position="31"/>
        <end position="215"/>
    </location>
</feature>
<evidence type="ECO:0000313" key="5">
    <source>
        <dbReference type="Proteomes" id="UP000596977"/>
    </source>
</evidence>
<dbReference type="Gene3D" id="3.30.70.1070">
    <property type="entry name" value="Sporulation related repeat"/>
    <property type="match status" value="1"/>
</dbReference>